<feature type="transmembrane region" description="Helical" evidence="1">
    <location>
        <begin position="129"/>
        <end position="146"/>
    </location>
</feature>
<feature type="transmembrane region" description="Helical" evidence="1">
    <location>
        <begin position="83"/>
        <end position="100"/>
    </location>
</feature>
<organism evidence="2 3">
    <name type="scientific">Croceibacter atlanticus (strain ATCC BAA-628 / JCM 21780 / CIP 108009 / IAM 15332 / KCTC 12090 / HTCC2559)</name>
    <dbReference type="NCBI Taxonomy" id="216432"/>
    <lineage>
        <taxon>Bacteria</taxon>
        <taxon>Pseudomonadati</taxon>
        <taxon>Bacteroidota</taxon>
        <taxon>Flavobacteriia</taxon>
        <taxon>Flavobacteriales</taxon>
        <taxon>Flavobacteriaceae</taxon>
        <taxon>Croceibacter</taxon>
    </lineage>
</organism>
<evidence type="ECO:0000313" key="2">
    <source>
        <dbReference type="EMBL" id="EAP87122.1"/>
    </source>
</evidence>
<sequence length="391" mass="44650">MWSQNSIYVDCSTYLKAAQLLIYDFQPHQWRPLGMAIYATIPGALGQDYQSVFTYVKPINLLLWLGCITFLYLIILKLSNRKFAFYGALLFMSCIGLTVLNNLLLSEIPWLFCILIGIYGLTKHKIDNSILWLSVGIAFIIISIEFRPISKFIIFLLLVIYGFTFLKSLASKSRFFVAAAALIILGQCSLMKQEYGDFTISYIDSFTVHHYLTEPAAFATSNYTDRKAFEDDWMSPYFNKPYTERREYATSKFISEISENPFGVINVYLKNQLHNLTTPSLYVLDAKNLKNTPYFTLSKTILLLLSKFQNIAFSCLGIVGLLLTLFLALKKQLQFKEDKLLLFISLSLGYTITVIGISAEQYDRLNVPNYALIIILSVLLYPKLKSLSKAK</sequence>
<dbReference type="STRING" id="216432.CA2559_00165"/>
<evidence type="ECO:0000313" key="3">
    <source>
        <dbReference type="Proteomes" id="UP000002297"/>
    </source>
</evidence>
<keyword evidence="3" id="KW-1185">Reference proteome</keyword>
<evidence type="ECO:0008006" key="4">
    <source>
        <dbReference type="Google" id="ProtNLM"/>
    </source>
</evidence>
<dbReference type="AlphaFoldDB" id="A3U4F5"/>
<name>A3U4F5_CROAH</name>
<feature type="transmembrane region" description="Helical" evidence="1">
    <location>
        <begin position="152"/>
        <end position="170"/>
    </location>
</feature>
<gene>
    <name evidence="2" type="ordered locus">CA2559_00165</name>
</gene>
<feature type="transmembrane region" description="Helical" evidence="1">
    <location>
        <begin position="340"/>
        <end position="359"/>
    </location>
</feature>
<feature type="transmembrane region" description="Helical" evidence="1">
    <location>
        <begin position="59"/>
        <end position="76"/>
    </location>
</feature>
<reference evidence="2 3" key="1">
    <citation type="journal article" date="2010" name="J. Bacteriol.">
        <title>The complete genome sequence of Croceibacter atlanticus HTCC2559T.</title>
        <authorList>
            <person name="Oh H.M."/>
            <person name="Kang I."/>
            <person name="Ferriera S."/>
            <person name="Giovannoni S.J."/>
            <person name="Cho J.C."/>
        </authorList>
    </citation>
    <scope>NUCLEOTIDE SEQUENCE [LARGE SCALE GENOMIC DNA]</scope>
    <source>
        <strain evidence="3">ATCC BAA-628 / HTCC2559 / KCTC 12090</strain>
    </source>
</reference>
<dbReference type="Proteomes" id="UP000002297">
    <property type="component" value="Chromosome"/>
</dbReference>
<keyword evidence="1" id="KW-0812">Transmembrane</keyword>
<accession>A3U4F5</accession>
<feature type="transmembrane region" description="Helical" evidence="1">
    <location>
        <begin position="106"/>
        <end position="122"/>
    </location>
</feature>
<proteinExistence type="predicted"/>
<evidence type="ECO:0000256" key="1">
    <source>
        <dbReference type="SAM" id="Phobius"/>
    </source>
</evidence>
<dbReference type="KEGG" id="cat:CA2559_00165"/>
<feature type="transmembrane region" description="Helical" evidence="1">
    <location>
        <begin position="365"/>
        <end position="382"/>
    </location>
</feature>
<keyword evidence="1" id="KW-0472">Membrane</keyword>
<keyword evidence="1" id="KW-1133">Transmembrane helix</keyword>
<protein>
    <recommendedName>
        <fullName evidence="4">Glycosyltransferase RgtA/B/C/D-like domain-containing protein</fullName>
    </recommendedName>
</protein>
<dbReference type="EMBL" id="CP002046">
    <property type="protein sequence ID" value="EAP87122.1"/>
    <property type="molecule type" value="Genomic_DNA"/>
</dbReference>
<feature type="transmembrane region" description="Helical" evidence="1">
    <location>
        <begin position="308"/>
        <end position="328"/>
    </location>
</feature>
<dbReference type="HOGENOM" id="CLU_660139_0_0_10"/>